<reference evidence="1" key="1">
    <citation type="submission" date="2018-05" db="EMBL/GenBank/DDBJ databases">
        <authorList>
            <person name="Lanie J.A."/>
            <person name="Ng W.-L."/>
            <person name="Kazmierczak K.M."/>
            <person name="Andrzejewski T.M."/>
            <person name="Davidsen T.M."/>
            <person name="Wayne K.J."/>
            <person name="Tettelin H."/>
            <person name="Glass J.I."/>
            <person name="Rusch D."/>
            <person name="Podicherti R."/>
            <person name="Tsui H.-C.T."/>
            <person name="Winkler M.E."/>
        </authorList>
    </citation>
    <scope>NUCLEOTIDE SEQUENCE</scope>
</reference>
<accession>A0A381N1S7</accession>
<proteinExistence type="predicted"/>
<organism evidence="1">
    <name type="scientific">marine metagenome</name>
    <dbReference type="NCBI Taxonomy" id="408172"/>
    <lineage>
        <taxon>unclassified sequences</taxon>
        <taxon>metagenomes</taxon>
        <taxon>ecological metagenomes</taxon>
    </lineage>
</organism>
<evidence type="ECO:0000313" key="1">
    <source>
        <dbReference type="EMBL" id="SUZ48487.1"/>
    </source>
</evidence>
<protein>
    <submittedName>
        <fullName evidence="1">Uncharacterized protein</fullName>
    </submittedName>
</protein>
<gene>
    <name evidence="1" type="ORF">METZ01_LOCUS1341</name>
</gene>
<name>A0A381N1S7_9ZZZZ</name>
<dbReference type="EMBL" id="UINC01000070">
    <property type="protein sequence ID" value="SUZ48487.1"/>
    <property type="molecule type" value="Genomic_DNA"/>
</dbReference>
<sequence>MNWPVVTILMHGHFHAIRGWFAEHLTAPKNDVGSNQLFYPIEYLWALGELQPRPVTSYALIIEAIDMSTDQMFRSY</sequence>
<dbReference type="AlphaFoldDB" id="A0A381N1S7"/>